<dbReference type="InterPro" id="IPR020846">
    <property type="entry name" value="MFS_dom"/>
</dbReference>
<feature type="transmembrane region" description="Helical" evidence="7">
    <location>
        <begin position="358"/>
        <end position="380"/>
    </location>
</feature>
<organism evidence="9 10">
    <name type="scientific">Lactovum miscens</name>
    <dbReference type="NCBI Taxonomy" id="190387"/>
    <lineage>
        <taxon>Bacteria</taxon>
        <taxon>Bacillati</taxon>
        <taxon>Bacillota</taxon>
        <taxon>Bacilli</taxon>
        <taxon>Lactobacillales</taxon>
        <taxon>Streptococcaceae</taxon>
        <taxon>Lactovum</taxon>
    </lineage>
</organism>
<feature type="transmembrane region" description="Helical" evidence="7">
    <location>
        <begin position="401"/>
        <end position="420"/>
    </location>
</feature>
<dbReference type="NCBIfam" id="TIGR00711">
    <property type="entry name" value="efflux_EmrB"/>
    <property type="match status" value="1"/>
</dbReference>
<dbReference type="PRINTS" id="PR01036">
    <property type="entry name" value="TCRTETB"/>
</dbReference>
<keyword evidence="2" id="KW-0813">Transport</keyword>
<feature type="transmembrane region" description="Helical" evidence="7">
    <location>
        <begin position="165"/>
        <end position="188"/>
    </location>
</feature>
<name>A0A841CA41_9LACT</name>
<gene>
    <name evidence="9" type="ORF">HNQ37_001331</name>
</gene>
<dbReference type="AlphaFoldDB" id="A0A841CA41"/>
<keyword evidence="6 7" id="KW-0472">Membrane</keyword>
<dbReference type="Pfam" id="PF07690">
    <property type="entry name" value="MFS_1"/>
    <property type="match status" value="1"/>
</dbReference>
<dbReference type="EMBL" id="JACHHV010000025">
    <property type="protein sequence ID" value="MBB5888431.1"/>
    <property type="molecule type" value="Genomic_DNA"/>
</dbReference>
<feature type="transmembrane region" description="Helical" evidence="7">
    <location>
        <begin position="426"/>
        <end position="447"/>
    </location>
</feature>
<feature type="transmembrane region" description="Helical" evidence="7">
    <location>
        <begin position="264"/>
        <end position="288"/>
    </location>
</feature>
<keyword evidence="5 7" id="KW-1133">Transmembrane helix</keyword>
<evidence type="ECO:0000256" key="5">
    <source>
        <dbReference type="ARBA" id="ARBA00022989"/>
    </source>
</evidence>
<evidence type="ECO:0000256" key="1">
    <source>
        <dbReference type="ARBA" id="ARBA00004651"/>
    </source>
</evidence>
<feature type="transmembrane region" description="Helical" evidence="7">
    <location>
        <begin position="78"/>
        <end position="96"/>
    </location>
</feature>
<feature type="transmembrane region" description="Helical" evidence="7">
    <location>
        <begin position="51"/>
        <end position="71"/>
    </location>
</feature>
<dbReference type="SUPFAM" id="SSF103473">
    <property type="entry name" value="MFS general substrate transporter"/>
    <property type="match status" value="1"/>
</dbReference>
<feature type="transmembrane region" description="Helical" evidence="7">
    <location>
        <begin position="225"/>
        <end position="243"/>
    </location>
</feature>
<reference evidence="9 10" key="1">
    <citation type="submission" date="2020-08" db="EMBL/GenBank/DDBJ databases">
        <title>Genomic Encyclopedia of Type Strains, Phase IV (KMG-IV): sequencing the most valuable type-strain genomes for metagenomic binning, comparative biology and taxonomic classification.</title>
        <authorList>
            <person name="Goeker M."/>
        </authorList>
    </citation>
    <scope>NUCLEOTIDE SEQUENCE [LARGE SCALE GENOMIC DNA]</scope>
    <source>
        <strain evidence="9 10">DSM 14925</strain>
    </source>
</reference>
<feature type="transmembrane region" description="Helical" evidence="7">
    <location>
        <begin position="325"/>
        <end position="346"/>
    </location>
</feature>
<evidence type="ECO:0000256" key="4">
    <source>
        <dbReference type="ARBA" id="ARBA00022692"/>
    </source>
</evidence>
<proteinExistence type="predicted"/>
<keyword evidence="3" id="KW-1003">Cell membrane</keyword>
<dbReference type="RefSeq" id="WP_183540472.1">
    <property type="nucleotide sequence ID" value="NZ_JACHHV010000025.1"/>
</dbReference>
<sequence>MNKTISNNTRTLLMVILLVMSFTATLNQTLMVTALPLMMNILKVNLNTVQWLTTGYVLTLGIITPISALLFEKIGNRSLFLTSTFIFLIGTIIGAISNTFSFILLARIIQAASGGVIVTFTQILLLKLFPVGKRGIVIGYINLVISAAPAIGPTLSGFILNNFKWHTLFSMTIPITVTIIILGFFFLPNYSEVKNIKIDILSITSSIFGFGLLLSSFSLFLTKPLLGSILLIGGLIISAYFVIRQLSSNNSPLLNIRLLKNCSFRNMTIAIMIIFGILMGTETILPLFTENILGLSALDTGLLMLPGAAIMSLLSPVIGKMYDKYGMKIISAVGIVLVIISCLPMMNMTEQTSVTSIAIVFTFRMLGLGLLMTAMTTEAFKQISQNQVNHAIALNNTLRQIGASFFNTLMIGISSISTSFVDGVRWAFGGTLVMALIIVGILLNYFYNTVKNNN</sequence>
<evidence type="ECO:0000313" key="9">
    <source>
        <dbReference type="EMBL" id="MBB5888431.1"/>
    </source>
</evidence>
<accession>A0A841CA41</accession>
<dbReference type="PROSITE" id="PS50850">
    <property type="entry name" value="MFS"/>
    <property type="match status" value="1"/>
</dbReference>
<feature type="domain" description="Major facilitator superfamily (MFS) profile" evidence="8">
    <location>
        <begin position="13"/>
        <end position="447"/>
    </location>
</feature>
<comment type="caution">
    <text evidence="9">The sequence shown here is derived from an EMBL/GenBank/DDBJ whole genome shotgun (WGS) entry which is preliminary data.</text>
</comment>
<feature type="transmembrane region" description="Helical" evidence="7">
    <location>
        <begin position="300"/>
        <end position="318"/>
    </location>
</feature>
<protein>
    <submittedName>
        <fullName evidence="9">DHA2 family multidrug resistance protein-like MFS transporter</fullName>
    </submittedName>
</protein>
<evidence type="ECO:0000256" key="6">
    <source>
        <dbReference type="ARBA" id="ARBA00023136"/>
    </source>
</evidence>
<comment type="subcellular location">
    <subcellularLocation>
        <location evidence="1">Cell membrane</location>
        <topology evidence="1">Multi-pass membrane protein</topology>
    </subcellularLocation>
</comment>
<evidence type="ECO:0000313" key="10">
    <source>
        <dbReference type="Proteomes" id="UP000562464"/>
    </source>
</evidence>
<evidence type="ECO:0000256" key="3">
    <source>
        <dbReference type="ARBA" id="ARBA00022475"/>
    </source>
</evidence>
<dbReference type="PANTHER" id="PTHR42718:SF24">
    <property type="entry name" value="MAJOR FACILITATOR SUPERFAMILY (MFS) PROFILE DOMAIN-CONTAINING PROTEIN"/>
    <property type="match status" value="1"/>
</dbReference>
<feature type="transmembrane region" description="Helical" evidence="7">
    <location>
        <begin position="12"/>
        <end position="39"/>
    </location>
</feature>
<dbReference type="InterPro" id="IPR036259">
    <property type="entry name" value="MFS_trans_sf"/>
</dbReference>
<evidence type="ECO:0000256" key="2">
    <source>
        <dbReference type="ARBA" id="ARBA00022448"/>
    </source>
</evidence>
<dbReference type="InterPro" id="IPR004638">
    <property type="entry name" value="EmrB-like"/>
</dbReference>
<feature type="transmembrane region" description="Helical" evidence="7">
    <location>
        <begin position="200"/>
        <end position="219"/>
    </location>
</feature>
<evidence type="ECO:0000256" key="7">
    <source>
        <dbReference type="SAM" id="Phobius"/>
    </source>
</evidence>
<feature type="transmembrane region" description="Helical" evidence="7">
    <location>
        <begin position="137"/>
        <end position="159"/>
    </location>
</feature>
<dbReference type="InterPro" id="IPR011701">
    <property type="entry name" value="MFS"/>
</dbReference>
<evidence type="ECO:0000259" key="8">
    <source>
        <dbReference type="PROSITE" id="PS50850"/>
    </source>
</evidence>
<dbReference type="Proteomes" id="UP000562464">
    <property type="component" value="Unassembled WGS sequence"/>
</dbReference>
<dbReference type="GO" id="GO:0022857">
    <property type="term" value="F:transmembrane transporter activity"/>
    <property type="evidence" value="ECO:0007669"/>
    <property type="project" value="InterPro"/>
</dbReference>
<keyword evidence="4 7" id="KW-0812">Transmembrane</keyword>
<feature type="transmembrane region" description="Helical" evidence="7">
    <location>
        <begin position="102"/>
        <end position="125"/>
    </location>
</feature>
<dbReference type="Gene3D" id="1.20.1250.20">
    <property type="entry name" value="MFS general substrate transporter like domains"/>
    <property type="match status" value="1"/>
</dbReference>
<dbReference type="Gene3D" id="1.20.1720.10">
    <property type="entry name" value="Multidrug resistance protein D"/>
    <property type="match status" value="1"/>
</dbReference>
<dbReference type="PANTHER" id="PTHR42718">
    <property type="entry name" value="MAJOR FACILITATOR SUPERFAMILY MULTIDRUG TRANSPORTER MFSC"/>
    <property type="match status" value="1"/>
</dbReference>
<dbReference type="GO" id="GO:0005886">
    <property type="term" value="C:plasma membrane"/>
    <property type="evidence" value="ECO:0007669"/>
    <property type="project" value="UniProtKB-SubCell"/>
</dbReference>
<keyword evidence="10" id="KW-1185">Reference proteome</keyword>